<protein>
    <recommendedName>
        <fullName evidence="1">N(6)-L-threonylcarbamoyladenine synthase</fullName>
        <ecNumber evidence="1">2.3.1.234</ecNumber>
    </recommendedName>
</protein>
<name>A0A382DWY2_9ZZZZ</name>
<reference evidence="8" key="1">
    <citation type="submission" date="2018-05" db="EMBL/GenBank/DDBJ databases">
        <authorList>
            <person name="Lanie J.A."/>
            <person name="Ng W.-L."/>
            <person name="Kazmierczak K.M."/>
            <person name="Andrzejewski T.M."/>
            <person name="Davidsen T.M."/>
            <person name="Wayne K.J."/>
            <person name="Tettelin H."/>
            <person name="Glass J.I."/>
            <person name="Rusch D."/>
            <person name="Podicherti R."/>
            <person name="Tsui H.-C.T."/>
            <person name="Winkler M.E."/>
        </authorList>
    </citation>
    <scope>NUCLEOTIDE SEQUENCE</scope>
</reference>
<dbReference type="AlphaFoldDB" id="A0A382DWY2"/>
<feature type="domain" description="Gcp-like" evidence="7">
    <location>
        <begin position="34"/>
        <end position="214"/>
    </location>
</feature>
<dbReference type="EMBL" id="UINC01041546">
    <property type="protein sequence ID" value="SVB42960.1"/>
    <property type="molecule type" value="Genomic_DNA"/>
</dbReference>
<evidence type="ECO:0000259" key="7">
    <source>
        <dbReference type="Pfam" id="PF00814"/>
    </source>
</evidence>
<keyword evidence="4" id="KW-0479">Metal-binding</keyword>
<organism evidence="8">
    <name type="scientific">marine metagenome</name>
    <dbReference type="NCBI Taxonomy" id="408172"/>
    <lineage>
        <taxon>unclassified sequences</taxon>
        <taxon>metagenomes</taxon>
        <taxon>ecological metagenomes</taxon>
    </lineage>
</organism>
<dbReference type="InterPro" id="IPR000905">
    <property type="entry name" value="Gcp-like_dom"/>
</dbReference>
<accession>A0A382DWY2</accession>
<dbReference type="PANTHER" id="PTHR11735:SF6">
    <property type="entry name" value="TRNA N6-ADENOSINE THREONYLCARBAMOYLTRANSFERASE, MITOCHONDRIAL"/>
    <property type="match status" value="1"/>
</dbReference>
<dbReference type="FunFam" id="3.30.420.40:FF:000012">
    <property type="entry name" value="tRNA N6-adenosine threonylcarbamoyltransferase"/>
    <property type="match status" value="1"/>
</dbReference>
<keyword evidence="2" id="KW-0808">Transferase</keyword>
<evidence type="ECO:0000256" key="6">
    <source>
        <dbReference type="ARBA" id="ARBA00048117"/>
    </source>
</evidence>
<evidence type="ECO:0000313" key="8">
    <source>
        <dbReference type="EMBL" id="SVB42960.1"/>
    </source>
</evidence>
<dbReference type="GO" id="GO:0046872">
    <property type="term" value="F:metal ion binding"/>
    <property type="evidence" value="ECO:0007669"/>
    <property type="project" value="UniProtKB-KW"/>
</dbReference>
<dbReference type="NCBIfam" id="TIGR00329">
    <property type="entry name" value="gcp_kae1"/>
    <property type="match status" value="1"/>
</dbReference>
<dbReference type="GO" id="GO:0008033">
    <property type="term" value="P:tRNA processing"/>
    <property type="evidence" value="ECO:0007669"/>
    <property type="project" value="UniProtKB-KW"/>
</dbReference>
<evidence type="ECO:0000256" key="1">
    <source>
        <dbReference type="ARBA" id="ARBA00012156"/>
    </source>
</evidence>
<feature type="non-terminal residue" evidence="8">
    <location>
        <position position="215"/>
    </location>
</feature>
<sequence>MTKKNQDLKILGIETSCDETAVAIVNIKENYKGKILSNKIFSQNKEHSPYGGVVPEIASRSHVEHLDDLIDQALRDSELSFDNFDGIAVTSGPGLIGGLIVGMATAKGLSLATNVPLIGVNHLEGHALTPLLTNDITFPYILLLVSGGHCQLIIVEALGKYSKIGTTLDDAVGEAFDKAAKFMGLGYPGGPELEKLALRGNPYAFDLPRPLVNQD</sequence>
<gene>
    <name evidence="8" type="ORF">METZ01_LOCUS195814</name>
</gene>
<dbReference type="PANTHER" id="PTHR11735">
    <property type="entry name" value="TRNA N6-ADENOSINE THREONYLCARBAMOYLTRANSFERASE"/>
    <property type="match status" value="1"/>
</dbReference>
<keyword evidence="5" id="KW-0012">Acyltransferase</keyword>
<evidence type="ECO:0000256" key="2">
    <source>
        <dbReference type="ARBA" id="ARBA00022679"/>
    </source>
</evidence>
<evidence type="ECO:0000256" key="4">
    <source>
        <dbReference type="ARBA" id="ARBA00022723"/>
    </source>
</evidence>
<dbReference type="PRINTS" id="PR00789">
    <property type="entry name" value="OSIALOPTASE"/>
</dbReference>
<dbReference type="EC" id="2.3.1.234" evidence="1"/>
<dbReference type="GO" id="GO:0061711">
    <property type="term" value="F:tRNA N(6)-L-threonylcarbamoyladenine synthase activity"/>
    <property type="evidence" value="ECO:0007669"/>
    <property type="project" value="UniProtKB-EC"/>
</dbReference>
<comment type="catalytic activity">
    <reaction evidence="6">
        <text>L-threonylcarbamoyladenylate + adenosine(37) in tRNA = N(6)-L-threonylcarbamoyladenosine(37) in tRNA + AMP + H(+)</text>
        <dbReference type="Rhea" id="RHEA:37059"/>
        <dbReference type="Rhea" id="RHEA-COMP:10162"/>
        <dbReference type="Rhea" id="RHEA-COMP:10163"/>
        <dbReference type="ChEBI" id="CHEBI:15378"/>
        <dbReference type="ChEBI" id="CHEBI:73682"/>
        <dbReference type="ChEBI" id="CHEBI:74411"/>
        <dbReference type="ChEBI" id="CHEBI:74418"/>
        <dbReference type="ChEBI" id="CHEBI:456215"/>
        <dbReference type="EC" id="2.3.1.234"/>
    </reaction>
</comment>
<keyword evidence="3" id="KW-0819">tRNA processing</keyword>
<dbReference type="Gene3D" id="3.30.420.40">
    <property type="match status" value="2"/>
</dbReference>
<evidence type="ECO:0000256" key="3">
    <source>
        <dbReference type="ARBA" id="ARBA00022694"/>
    </source>
</evidence>
<dbReference type="InterPro" id="IPR017861">
    <property type="entry name" value="KAE1/TsaD"/>
</dbReference>
<dbReference type="SUPFAM" id="SSF53067">
    <property type="entry name" value="Actin-like ATPase domain"/>
    <property type="match status" value="2"/>
</dbReference>
<proteinExistence type="predicted"/>
<dbReference type="Pfam" id="PF00814">
    <property type="entry name" value="TsaD"/>
    <property type="match status" value="1"/>
</dbReference>
<evidence type="ECO:0000256" key="5">
    <source>
        <dbReference type="ARBA" id="ARBA00023315"/>
    </source>
</evidence>
<dbReference type="InterPro" id="IPR043129">
    <property type="entry name" value="ATPase_NBD"/>
</dbReference>